<feature type="transmembrane region" description="Helical" evidence="1">
    <location>
        <begin position="132"/>
        <end position="151"/>
    </location>
</feature>
<dbReference type="InterPro" id="IPR035177">
    <property type="entry name" value="TssN"/>
</dbReference>
<organism evidence="2 3">
    <name type="scientific">Zobellia amurskyensis</name>
    <dbReference type="NCBI Taxonomy" id="248905"/>
    <lineage>
        <taxon>Bacteria</taxon>
        <taxon>Pseudomonadati</taxon>
        <taxon>Bacteroidota</taxon>
        <taxon>Flavobacteriia</taxon>
        <taxon>Flavobacteriales</taxon>
        <taxon>Flavobacteriaceae</taxon>
        <taxon>Zobellia</taxon>
    </lineage>
</organism>
<gene>
    <name evidence="2" type="ORF">D9O36_02475</name>
</gene>
<comment type="caution">
    <text evidence="2">The sequence shown here is derived from an EMBL/GenBank/DDBJ whole genome shotgun (WGS) entry which is preliminary data.</text>
</comment>
<keyword evidence="1" id="KW-0812">Transmembrane</keyword>
<reference evidence="2 3" key="1">
    <citation type="journal article" date="2019" name="Mar. Drugs">
        <title>Comparative Genomics and CAZyme Genome Repertoires of Marine Zobellia amurskyensis KMM 3526(T) and Zobellia laminariae KMM 3676(T).</title>
        <authorList>
            <person name="Chernysheva N."/>
            <person name="Bystritskaya E."/>
            <person name="Stenkova A."/>
            <person name="Golovkin I."/>
            <person name="Nedashkovskaya O."/>
            <person name="Isaeva M."/>
        </authorList>
    </citation>
    <scope>NUCLEOTIDE SEQUENCE [LARGE SCALE GENOMIC DNA]</scope>
    <source>
        <strain evidence="2 3">KMM 3526</strain>
    </source>
</reference>
<sequence length="289" mass="33821">MGTVINNDILKINLGLFIIGTLLMTLVTKLRKLFAKNKKLAIFYALFILISFGLVGLLSSNKVLNDTPINSYYGFQFLFLVLGGLHLHILRKYFPALSDDKSKFFPEFLFTLVYVCLGLIAFLQVVSRFRPAFSYVFMASTLFFILPTLFYKMYEFAMQIALPIYDSWSYPLGKEIKDPTKDELVNPRVISFEFRKKEDENNITNFRVKAPQEMEFGKLFYFFIVDYNERHPESEIEILDKKTQQPSTWVFHFKPNWWSSVRHINFNQTVSANDIKEDSVIICSRVINH</sequence>
<feature type="transmembrane region" description="Helical" evidence="1">
    <location>
        <begin position="12"/>
        <end position="28"/>
    </location>
</feature>
<accession>A0A7X3D095</accession>
<dbReference type="Pfam" id="PF17555">
    <property type="entry name" value="TssN"/>
    <property type="match status" value="1"/>
</dbReference>
<proteinExistence type="predicted"/>
<evidence type="ECO:0000313" key="3">
    <source>
        <dbReference type="Proteomes" id="UP000540519"/>
    </source>
</evidence>
<dbReference type="Proteomes" id="UP000540519">
    <property type="component" value="Unassembled WGS sequence"/>
</dbReference>
<evidence type="ECO:0000313" key="2">
    <source>
        <dbReference type="EMBL" id="MUH34696.1"/>
    </source>
</evidence>
<keyword evidence="1" id="KW-1133">Transmembrane helix</keyword>
<keyword evidence="1" id="KW-0472">Membrane</keyword>
<keyword evidence="3" id="KW-1185">Reference proteome</keyword>
<name>A0A7X3D095_9FLAO</name>
<evidence type="ECO:0000256" key="1">
    <source>
        <dbReference type="SAM" id="Phobius"/>
    </source>
</evidence>
<dbReference type="AlphaFoldDB" id="A0A7X3D095"/>
<dbReference type="RefSeq" id="WP_155598699.1">
    <property type="nucleotide sequence ID" value="NZ_RCNR01000003.1"/>
</dbReference>
<feature type="transmembrane region" description="Helical" evidence="1">
    <location>
        <begin position="71"/>
        <end position="87"/>
    </location>
</feature>
<feature type="transmembrane region" description="Helical" evidence="1">
    <location>
        <begin position="108"/>
        <end position="126"/>
    </location>
</feature>
<dbReference type="OrthoDB" id="1024052at2"/>
<dbReference type="EMBL" id="RCNR01000003">
    <property type="protein sequence ID" value="MUH34696.1"/>
    <property type="molecule type" value="Genomic_DNA"/>
</dbReference>
<feature type="transmembrane region" description="Helical" evidence="1">
    <location>
        <begin position="40"/>
        <end position="59"/>
    </location>
</feature>
<evidence type="ECO:0008006" key="4">
    <source>
        <dbReference type="Google" id="ProtNLM"/>
    </source>
</evidence>
<protein>
    <recommendedName>
        <fullName evidence="4">TssN family type VI secretion system protein</fullName>
    </recommendedName>
</protein>